<dbReference type="PRINTS" id="PR00812">
    <property type="entry name" value="BCTERIALGSPF"/>
</dbReference>
<evidence type="ECO:0000256" key="7">
    <source>
        <dbReference type="SAM" id="Phobius"/>
    </source>
</evidence>
<feature type="transmembrane region" description="Helical" evidence="7">
    <location>
        <begin position="323"/>
        <end position="346"/>
    </location>
</feature>
<name>A0AAW5FAP7_CLOSY</name>
<keyword evidence="3" id="KW-1003">Cell membrane</keyword>
<protein>
    <submittedName>
        <fullName evidence="9">Type II secretion system F family protein</fullName>
    </submittedName>
</protein>
<dbReference type="EMBL" id="JAINVB010000002">
    <property type="protein sequence ID" value="MCK0088823.1"/>
    <property type="molecule type" value="Genomic_DNA"/>
</dbReference>
<keyword evidence="4 7" id="KW-0812">Transmembrane</keyword>
<evidence type="ECO:0000256" key="1">
    <source>
        <dbReference type="ARBA" id="ARBA00004651"/>
    </source>
</evidence>
<keyword evidence="5 7" id="KW-1133">Transmembrane helix</keyword>
<evidence type="ECO:0000313" key="9">
    <source>
        <dbReference type="EMBL" id="MCK0088823.1"/>
    </source>
</evidence>
<comment type="subcellular location">
    <subcellularLocation>
        <location evidence="1">Cell membrane</location>
        <topology evidence="1">Multi-pass membrane protein</topology>
    </subcellularLocation>
</comment>
<reference evidence="9" key="1">
    <citation type="journal article" date="2022" name="Cell Host Microbe">
        <title>Colonization of the live biotherapeutic product VE303 and modulation of the microbiota and metabolites in healthy volunteers.</title>
        <authorList>
            <person name="Dsouza M."/>
            <person name="Menon R."/>
            <person name="Crossette E."/>
            <person name="Bhattarai S.K."/>
            <person name="Schneider J."/>
            <person name="Kim Y.G."/>
            <person name="Reddy S."/>
            <person name="Caballero S."/>
            <person name="Felix C."/>
            <person name="Cornacchione L."/>
            <person name="Hendrickson J."/>
            <person name="Watson A.R."/>
            <person name="Minot S.S."/>
            <person name="Greenfield N."/>
            <person name="Schopf L."/>
            <person name="Szabady R."/>
            <person name="Patarroyo J."/>
            <person name="Smith W."/>
            <person name="Harrison P."/>
            <person name="Kuijper E.J."/>
            <person name="Kelly C.P."/>
            <person name="Olle B."/>
            <person name="Bobilev D."/>
            <person name="Silber J.L."/>
            <person name="Bucci V."/>
            <person name="Roberts B."/>
            <person name="Faith J."/>
            <person name="Norman J.M."/>
        </authorList>
    </citation>
    <scope>NUCLEOTIDE SEQUENCE</scope>
    <source>
        <strain evidence="9">VE303-04</strain>
    </source>
</reference>
<proteinExistence type="inferred from homology"/>
<accession>A0AAW5FAP7</accession>
<organism evidence="9 10">
    <name type="scientific">Clostridium symbiosum</name>
    <name type="common">Bacteroides symbiosus</name>
    <dbReference type="NCBI Taxonomy" id="1512"/>
    <lineage>
        <taxon>Bacteria</taxon>
        <taxon>Bacillati</taxon>
        <taxon>Bacillota</taxon>
        <taxon>Clostridia</taxon>
        <taxon>Lachnospirales</taxon>
        <taxon>Lachnospiraceae</taxon>
        <taxon>Otoolea</taxon>
    </lineage>
</organism>
<dbReference type="InterPro" id="IPR018076">
    <property type="entry name" value="T2SS_GspF_dom"/>
</dbReference>
<evidence type="ECO:0000256" key="4">
    <source>
        <dbReference type="ARBA" id="ARBA00022692"/>
    </source>
</evidence>
<feature type="transmembrane region" description="Helical" evidence="7">
    <location>
        <begin position="165"/>
        <end position="187"/>
    </location>
</feature>
<dbReference type="PANTHER" id="PTHR30012:SF0">
    <property type="entry name" value="TYPE II SECRETION SYSTEM PROTEIN F-RELATED"/>
    <property type="match status" value="1"/>
</dbReference>
<dbReference type="GO" id="GO:0005886">
    <property type="term" value="C:plasma membrane"/>
    <property type="evidence" value="ECO:0007669"/>
    <property type="project" value="UniProtKB-SubCell"/>
</dbReference>
<dbReference type="Gene3D" id="1.20.81.30">
    <property type="entry name" value="Type II secretion system (T2SS), domain F"/>
    <property type="match status" value="2"/>
</dbReference>
<comment type="similarity">
    <text evidence="2">Belongs to the GSP F family.</text>
</comment>
<dbReference type="InterPro" id="IPR042094">
    <property type="entry name" value="T2SS_GspF_sf"/>
</dbReference>
<evidence type="ECO:0000259" key="8">
    <source>
        <dbReference type="Pfam" id="PF00482"/>
    </source>
</evidence>
<feature type="transmembrane region" description="Helical" evidence="7">
    <location>
        <begin position="123"/>
        <end position="145"/>
    </location>
</feature>
<dbReference type="AlphaFoldDB" id="A0AAW5FAP7"/>
<comment type="caution">
    <text evidence="9">The sequence shown here is derived from an EMBL/GenBank/DDBJ whole genome shotgun (WGS) entry which is preliminary data.</text>
</comment>
<feature type="domain" description="Type II secretion system protein GspF" evidence="8">
    <location>
        <begin position="219"/>
        <end position="341"/>
    </location>
</feature>
<dbReference type="RefSeq" id="WP_003497924.1">
    <property type="nucleotide sequence ID" value="NZ_BAABZD010000003.1"/>
</dbReference>
<sequence length="350" mass="37823">MSRGASSPFTGLALSGFCMQISILLESAIPLYEGLKVMAEDSPVQREKEILTELSDKVRMGLPFHQAVREAGCFPAYVVNMSMLGERTGLLDTTMERLAVYYEKEYYLAENLRKAVTYPAMMILMLIIILFVLFTRVMPVFSGVYEQLGTSIPPAAAAAIRLGGILSGAALVLAAILIASALILWLFGKKGVQSTLALSLLEKIKARSVIARAAADRRFCNVMAMSLQCGVNLPDAFGLAQTLVDNRTVEEQIKNAKEAVSQGKGFYDSVKEAGLFSGFELQLIRVGSRAGQLDRIMDRLAIDYEQKSSEAIDSMIARLEPTIVSVLAVAVGLVLLAVMLPLAGVLSSIG</sequence>
<dbReference type="InterPro" id="IPR003004">
    <property type="entry name" value="GspF/PilC"/>
</dbReference>
<gene>
    <name evidence="9" type="ORF">K5I21_23765</name>
</gene>
<evidence type="ECO:0000313" key="10">
    <source>
        <dbReference type="Proteomes" id="UP001203136"/>
    </source>
</evidence>
<dbReference type="PANTHER" id="PTHR30012">
    <property type="entry name" value="GENERAL SECRETION PATHWAY PROTEIN"/>
    <property type="match status" value="1"/>
</dbReference>
<evidence type="ECO:0000256" key="2">
    <source>
        <dbReference type="ARBA" id="ARBA00005745"/>
    </source>
</evidence>
<evidence type="ECO:0000256" key="6">
    <source>
        <dbReference type="ARBA" id="ARBA00023136"/>
    </source>
</evidence>
<evidence type="ECO:0000256" key="3">
    <source>
        <dbReference type="ARBA" id="ARBA00022475"/>
    </source>
</evidence>
<dbReference type="Pfam" id="PF00482">
    <property type="entry name" value="T2SSF"/>
    <property type="match status" value="2"/>
</dbReference>
<feature type="domain" description="Type II secretion system protein GspF" evidence="8">
    <location>
        <begin position="17"/>
        <end position="139"/>
    </location>
</feature>
<keyword evidence="6 7" id="KW-0472">Membrane</keyword>
<dbReference type="Proteomes" id="UP001203136">
    <property type="component" value="Unassembled WGS sequence"/>
</dbReference>
<evidence type="ECO:0000256" key="5">
    <source>
        <dbReference type="ARBA" id="ARBA00022989"/>
    </source>
</evidence>